<dbReference type="GO" id="GO:0016020">
    <property type="term" value="C:membrane"/>
    <property type="evidence" value="ECO:0007669"/>
    <property type="project" value="UniProtKB-SubCell"/>
</dbReference>
<dbReference type="Proteomes" id="UP000283523">
    <property type="component" value="Unassembled WGS sequence"/>
</dbReference>
<dbReference type="PROSITE" id="PS50835">
    <property type="entry name" value="IG_LIKE"/>
    <property type="match status" value="1"/>
</dbReference>
<keyword evidence="7 9" id="KW-0472">Membrane</keyword>
<comment type="caution">
    <text evidence="11">The sequence shown here is derived from an EMBL/GenBank/DDBJ whole genome shotgun (WGS) entry which is preliminary data.</text>
</comment>
<proteinExistence type="predicted"/>
<feature type="transmembrane region" description="Helical" evidence="9">
    <location>
        <begin position="22"/>
        <end position="41"/>
    </location>
</feature>
<evidence type="ECO:0000256" key="7">
    <source>
        <dbReference type="ARBA" id="ARBA00023136"/>
    </source>
</evidence>
<reference evidence="11 12" key="1">
    <citation type="submission" date="2018-08" db="EMBL/GenBank/DDBJ databases">
        <title>Fibrisoma montanum sp. nov., isolated from Danxia mountain soil.</title>
        <authorList>
            <person name="Huang Y."/>
        </authorList>
    </citation>
    <scope>NUCLEOTIDE SEQUENCE [LARGE SCALE GENOMIC DNA]</scope>
    <source>
        <strain evidence="11 12">HYT19</strain>
    </source>
</reference>
<evidence type="ECO:0000256" key="3">
    <source>
        <dbReference type="ARBA" id="ARBA00022692"/>
    </source>
</evidence>
<evidence type="ECO:0000256" key="6">
    <source>
        <dbReference type="ARBA" id="ARBA00022989"/>
    </source>
</evidence>
<evidence type="ECO:0000256" key="2">
    <source>
        <dbReference type="ARBA" id="ARBA00004370"/>
    </source>
</evidence>
<sequence>MSKKSEKPGFFNVHATRVLKNATSVLTIYPLLAVLVGVLIGPRRPPMIPAFRMKNHYLLRCLLWWLGLIGLSSQTHLQAQCPTGDVTLSTPAQVDAFPPGCFVVPGNLTISGADITDLSPLASLTSVGGFLSIDSNPLLTNVSGLSGLRQVGSSLVIASNTALPNLSGLESLASIGDDLIILNNPSLTSVSGLSALRQVGEDLEISLNGALISLSGVQSLTNVGRKLSIYDNPQLSLCATESICRLLATLPANRKDISNNAPGCATLAEVEANCAGPAITGFAASPNPVCAGSSVSFTATISNVVTPYSFTLTNGSSPLSGTVNTSAFSQSLTASDNGPQIFTLTVSSNGQTATATTSLTVISSPDYQPLVDLYNATNGPNWTNNTGWLSGCDPCTGNGGSPWSGVQCQNGRVTYIDLQGRNLTGSLPLSLSGLTSLNYLNLYNNVITGSIPVSLSALTALDYLSISFNQLTGSIPAGLSNLTRLTFLDFQQNQLSGCFPASLSALCSQSVSVNFSGNPGLPGGGNFATFCQGRPVASVSPTAQTVCVGSPVSLSASGGAYYSWSGPNNFTAAVANPGFVASSTAVGGVYSVTVSNGSCDSPVVSASITIQTSGGPSRLYVKANAAGANTGLNWDDAFPDLQSALNYSCQAGLTEIWVATGVYRPTTTTDRRISFLMKNGVAIYGGFLGTETELSQRPSITSTTPSSSTLTSNNSGNTYHIVYSLPGTNDTAILDGFMLTGGDTNNGIGEDGFGAAMFNDGSDAGNFCNPIIRNCAFVANNAVFGGAVYNDGARGSSSPTFINCLFANNRSYEGGAIYNQGIEGVVSPRFTNCAFINNTAFFGGQGGVMFNNDGDGLTTSTFTNCSFAGNRATETGGAVYELGGNRASFTTFVNCVLFNNGGGQTFAIRIAGGSLPRLSYSLIDATATNYTDNGNNLTTTVSPFVSATDLTLTPCSPAINAGLSSATGLNGITTDLASNPRFFSNAGAPAGIVDMGAYEYQANPTLITVSSPAVTTAIQGQPFSQSFTASGGVGPYSYSLASGSLPPSLSLSSAGVLSGTPTEAASYSVLVTASDANGCSGTGTTYELTVRPSSLFTVVQAPANQTACVGSRVTFSVRVAPDQGVTYAWFKNSADPRQPIQATTPDYTVEITDGGKAGRYIVRITGADGTTVEQRELVLTVNQRPVSPPPTSTRRQLCPDATPVNLGQYVSRTNNSYLVRYYQSTGQLLASSSVVLDQPGTYAFSATQVDPATGCESVPTSFTLTVNPATQLVSNPAGQTVCSGSTVTLTVQATGSNLRYEWFRGSVANQNKLFENASRQTGTTTASLTLVRVSQSEPYYVRVTGDCGVVVSGAIAVTVQACGARQGVSEAVEPGLQVRVLGNPTAGEWMEVALSGVGSESVRLVVSDERGHVLSEQGLAAGQGDGRHRVALGPNGGVYLLRVSTPSRQQVVKLLKH</sequence>
<dbReference type="GO" id="GO:0030313">
    <property type="term" value="C:cell envelope"/>
    <property type="evidence" value="ECO:0007669"/>
    <property type="project" value="UniProtKB-SubCell"/>
</dbReference>
<dbReference type="InterPro" id="IPR003599">
    <property type="entry name" value="Ig_sub"/>
</dbReference>
<dbReference type="PANTHER" id="PTHR48059">
    <property type="entry name" value="POLYGALACTURONASE INHIBITOR 1"/>
    <property type="match status" value="1"/>
</dbReference>
<accession>A0A418LVL7</accession>
<evidence type="ECO:0000313" key="12">
    <source>
        <dbReference type="Proteomes" id="UP000283523"/>
    </source>
</evidence>
<evidence type="ECO:0000259" key="10">
    <source>
        <dbReference type="PROSITE" id="PS50835"/>
    </source>
</evidence>
<dbReference type="InterPro" id="IPR000494">
    <property type="entry name" value="Rcpt_L-dom"/>
</dbReference>
<dbReference type="Pfam" id="PF13855">
    <property type="entry name" value="LRR_8"/>
    <property type="match status" value="1"/>
</dbReference>
<evidence type="ECO:0000256" key="5">
    <source>
        <dbReference type="ARBA" id="ARBA00022737"/>
    </source>
</evidence>
<keyword evidence="3 9" id="KW-0812">Transmembrane</keyword>
<feature type="domain" description="Ig-like" evidence="10">
    <location>
        <begin position="1268"/>
        <end position="1356"/>
    </location>
</feature>
<dbReference type="SUPFAM" id="SSF51126">
    <property type="entry name" value="Pectin lyase-like"/>
    <property type="match status" value="1"/>
</dbReference>
<keyword evidence="4" id="KW-0732">Signal</keyword>
<dbReference type="EMBL" id="QXED01000020">
    <property type="protein sequence ID" value="RIV17288.1"/>
    <property type="molecule type" value="Genomic_DNA"/>
</dbReference>
<dbReference type="InterPro" id="IPR007110">
    <property type="entry name" value="Ig-like_dom"/>
</dbReference>
<evidence type="ECO:0000256" key="9">
    <source>
        <dbReference type="SAM" id="Phobius"/>
    </source>
</evidence>
<dbReference type="SUPFAM" id="SSF48726">
    <property type="entry name" value="Immunoglobulin"/>
    <property type="match status" value="2"/>
</dbReference>
<keyword evidence="12" id="KW-1185">Reference proteome</keyword>
<evidence type="ECO:0000313" key="11">
    <source>
        <dbReference type="EMBL" id="RIV17288.1"/>
    </source>
</evidence>
<dbReference type="Gene3D" id="3.80.10.10">
    <property type="entry name" value="Ribonuclease Inhibitor"/>
    <property type="match status" value="1"/>
</dbReference>
<dbReference type="InterPro" id="IPR036179">
    <property type="entry name" value="Ig-like_dom_sf"/>
</dbReference>
<dbReference type="SUPFAM" id="SSF52058">
    <property type="entry name" value="L domain-like"/>
    <property type="match status" value="2"/>
</dbReference>
<dbReference type="FunFam" id="3.80.10.10:FF:000129">
    <property type="entry name" value="Leucine-rich repeat receptor-like kinase"/>
    <property type="match status" value="1"/>
</dbReference>
<evidence type="ECO:0000256" key="1">
    <source>
        <dbReference type="ARBA" id="ARBA00004196"/>
    </source>
</evidence>
<protein>
    <recommendedName>
        <fullName evidence="10">Ig-like domain-containing protein</fullName>
    </recommendedName>
</protein>
<evidence type="ECO:0000256" key="4">
    <source>
        <dbReference type="ARBA" id="ARBA00022729"/>
    </source>
</evidence>
<dbReference type="InterPro" id="IPR051848">
    <property type="entry name" value="PGIP"/>
</dbReference>
<keyword evidence="6 9" id="KW-1133">Transmembrane helix</keyword>
<dbReference type="InterPro" id="IPR011050">
    <property type="entry name" value="Pectin_lyase_fold/virulence"/>
</dbReference>
<keyword evidence="5" id="KW-0677">Repeat</keyword>
<dbReference type="Gene3D" id="2.60.40.10">
    <property type="entry name" value="Immunoglobulins"/>
    <property type="match status" value="4"/>
</dbReference>
<name>A0A418LVL7_9BACT</name>
<organism evidence="11 12">
    <name type="scientific">Fibrisoma montanum</name>
    <dbReference type="NCBI Taxonomy" id="2305895"/>
    <lineage>
        <taxon>Bacteria</taxon>
        <taxon>Pseudomonadati</taxon>
        <taxon>Bacteroidota</taxon>
        <taxon>Cytophagia</taxon>
        <taxon>Cytophagales</taxon>
        <taxon>Spirosomataceae</taxon>
        <taxon>Fibrisoma</taxon>
    </lineage>
</organism>
<dbReference type="PANTHER" id="PTHR48059:SF30">
    <property type="entry name" value="OS06G0587000 PROTEIN"/>
    <property type="match status" value="1"/>
</dbReference>
<dbReference type="SMART" id="SM00409">
    <property type="entry name" value="IG"/>
    <property type="match status" value="2"/>
</dbReference>
<dbReference type="Pfam" id="PF01030">
    <property type="entry name" value="Recep_L_domain"/>
    <property type="match status" value="1"/>
</dbReference>
<dbReference type="Gene3D" id="3.80.20.20">
    <property type="entry name" value="Receptor L-domain"/>
    <property type="match status" value="1"/>
</dbReference>
<dbReference type="InterPro" id="IPR032675">
    <property type="entry name" value="LRR_dom_sf"/>
</dbReference>
<comment type="subcellular location">
    <subcellularLocation>
        <location evidence="1">Cell envelope</location>
    </subcellularLocation>
    <subcellularLocation>
        <location evidence="2">Membrane</location>
    </subcellularLocation>
</comment>
<dbReference type="InterPro" id="IPR036941">
    <property type="entry name" value="Rcpt_L-dom_sf"/>
</dbReference>
<dbReference type="GO" id="GO:0005509">
    <property type="term" value="F:calcium ion binding"/>
    <property type="evidence" value="ECO:0007669"/>
    <property type="project" value="InterPro"/>
</dbReference>
<dbReference type="SUPFAM" id="SSF49313">
    <property type="entry name" value="Cadherin-like"/>
    <property type="match status" value="1"/>
</dbReference>
<dbReference type="InterPro" id="IPR001611">
    <property type="entry name" value="Leu-rich_rpt"/>
</dbReference>
<keyword evidence="8" id="KW-1015">Disulfide bond</keyword>
<gene>
    <name evidence="11" type="ORF">DYU11_32450</name>
</gene>
<evidence type="ECO:0000256" key="8">
    <source>
        <dbReference type="ARBA" id="ARBA00023157"/>
    </source>
</evidence>
<dbReference type="InterPro" id="IPR015919">
    <property type="entry name" value="Cadherin-like_sf"/>
</dbReference>
<dbReference type="InterPro" id="IPR013783">
    <property type="entry name" value="Ig-like_fold"/>
</dbReference>